<evidence type="ECO:0000259" key="4">
    <source>
        <dbReference type="PROSITE" id="PS51186"/>
    </source>
</evidence>
<dbReference type="InterPro" id="IPR016181">
    <property type="entry name" value="Acyl_CoA_acyltransferase"/>
</dbReference>
<keyword evidence="1 5" id="KW-0808">Transferase</keyword>
<dbReference type="GO" id="GO:0016747">
    <property type="term" value="F:acyltransferase activity, transferring groups other than amino-acyl groups"/>
    <property type="evidence" value="ECO:0007669"/>
    <property type="project" value="InterPro"/>
</dbReference>
<dbReference type="Gene3D" id="3.40.630.30">
    <property type="match status" value="1"/>
</dbReference>
<dbReference type="InterPro" id="IPR050680">
    <property type="entry name" value="YpeA/RimI_acetyltransf"/>
</dbReference>
<feature type="domain" description="N-acetyltransferase" evidence="4">
    <location>
        <begin position="3"/>
        <end position="172"/>
    </location>
</feature>
<dbReference type="EMBL" id="RBAN01000002">
    <property type="protein sequence ID" value="RKN55876.1"/>
    <property type="molecule type" value="Genomic_DNA"/>
</dbReference>
<dbReference type="CDD" id="cd04301">
    <property type="entry name" value="NAT_SF"/>
    <property type="match status" value="1"/>
</dbReference>
<dbReference type="SUPFAM" id="SSF55729">
    <property type="entry name" value="Acyl-CoA N-acyltransferases (Nat)"/>
    <property type="match status" value="1"/>
</dbReference>
<name>A0A3B0A9L4_9ACTN</name>
<dbReference type="PROSITE" id="PS51186">
    <property type="entry name" value="GNAT"/>
    <property type="match status" value="1"/>
</dbReference>
<dbReference type="OrthoDB" id="3381976at2"/>
<dbReference type="Proteomes" id="UP000279968">
    <property type="component" value="Unassembled WGS sequence"/>
</dbReference>
<comment type="caution">
    <text evidence="5">The sequence shown here is derived from an EMBL/GenBank/DDBJ whole genome shotgun (WGS) entry which is preliminary data.</text>
</comment>
<feature type="region of interest" description="Disordered" evidence="3">
    <location>
        <begin position="160"/>
        <end position="187"/>
    </location>
</feature>
<organism evidence="5 6">
    <name type="scientific">Micromonospora costi</name>
    <dbReference type="NCBI Taxonomy" id="1530042"/>
    <lineage>
        <taxon>Bacteria</taxon>
        <taxon>Bacillati</taxon>
        <taxon>Actinomycetota</taxon>
        <taxon>Actinomycetes</taxon>
        <taxon>Micromonosporales</taxon>
        <taxon>Micromonosporaceae</taxon>
        <taxon>Micromonospora</taxon>
    </lineage>
</organism>
<keyword evidence="6" id="KW-1185">Reference proteome</keyword>
<sequence length="187" mass="19534">MSVTLTPMTAEELEPLLGPLQRSYAEELVRHRGVSAAEALDRAAVPIRELLPAGAATEGVLLRTARVDGEAVGWIWVTLPGAAGATDAPPGSGRAWIHNIEVYPEHRGRGYARRMIQLVEAELARLGVPELGLNVFGSNTVAIRLYESLGFRVTAQQMAKPVAAEPASDPAVGPPSGPAGGASRGGS</sequence>
<proteinExistence type="predicted"/>
<evidence type="ECO:0000256" key="2">
    <source>
        <dbReference type="ARBA" id="ARBA00023315"/>
    </source>
</evidence>
<dbReference type="PANTHER" id="PTHR43420">
    <property type="entry name" value="ACETYLTRANSFERASE"/>
    <property type="match status" value="1"/>
</dbReference>
<dbReference type="Pfam" id="PF00583">
    <property type="entry name" value="Acetyltransf_1"/>
    <property type="match status" value="1"/>
</dbReference>
<evidence type="ECO:0000313" key="5">
    <source>
        <dbReference type="EMBL" id="RKN55876.1"/>
    </source>
</evidence>
<evidence type="ECO:0000256" key="1">
    <source>
        <dbReference type="ARBA" id="ARBA00022679"/>
    </source>
</evidence>
<dbReference type="RefSeq" id="WP_120780059.1">
    <property type="nucleotide sequence ID" value="NZ_JBHLUP010000002.1"/>
</dbReference>
<gene>
    <name evidence="5" type="ORF">D7193_14900</name>
</gene>
<protein>
    <submittedName>
        <fullName evidence="5">GNAT family N-acetyltransferase</fullName>
    </submittedName>
</protein>
<evidence type="ECO:0000256" key="3">
    <source>
        <dbReference type="SAM" id="MobiDB-lite"/>
    </source>
</evidence>
<accession>A0A3B0A9L4</accession>
<dbReference type="InterPro" id="IPR000182">
    <property type="entry name" value="GNAT_dom"/>
</dbReference>
<evidence type="ECO:0000313" key="6">
    <source>
        <dbReference type="Proteomes" id="UP000279968"/>
    </source>
</evidence>
<keyword evidence="2" id="KW-0012">Acyltransferase</keyword>
<feature type="compositionally biased region" description="Gly residues" evidence="3">
    <location>
        <begin position="178"/>
        <end position="187"/>
    </location>
</feature>
<dbReference type="AlphaFoldDB" id="A0A3B0A9L4"/>
<reference evidence="5 6" key="1">
    <citation type="journal article" date="2015" name="Int. J. Syst. Evol. Microbiol.">
        <title>Micromonospora costi sp. nov., isolated from a leaf of Costus speciosus.</title>
        <authorList>
            <person name="Thawai C."/>
        </authorList>
    </citation>
    <scope>NUCLEOTIDE SEQUENCE [LARGE SCALE GENOMIC DNA]</scope>
    <source>
        <strain evidence="5 6">CS1-12</strain>
    </source>
</reference>